<feature type="transmembrane region" description="Helical" evidence="2">
    <location>
        <begin position="65"/>
        <end position="89"/>
    </location>
</feature>
<keyword evidence="2" id="KW-0812">Transmembrane</keyword>
<sequence length="90" mass="10026">MTSRLSDPNSSARSDMSVPLYPTASPVSVEAYYSESENEAANDFLVRMGRQQSVLRRRRRRTRCVGMVIACLLVAVLSGGFGALLMWLLR</sequence>
<dbReference type="GO" id="GO:0075733">
    <property type="term" value="P:intracellular transport of virus"/>
    <property type="evidence" value="ECO:0007669"/>
    <property type="project" value="InterPro"/>
</dbReference>
<organismHost>
    <name type="scientific">Homo sapiens</name>
    <name type="common">Human</name>
    <dbReference type="NCBI Taxonomy" id="9606"/>
</organismHost>
<accession>A0A0B5EAS0</accession>
<comment type="similarity">
    <text evidence="1">Belongs to the alphaherpesvirinae envelope protein US9 family.</text>
</comment>
<dbReference type="Pfam" id="PF06072">
    <property type="entry name" value="Herpes_US9"/>
    <property type="match status" value="1"/>
</dbReference>
<dbReference type="EMBL" id="KM222727">
    <property type="protein sequence ID" value="AJE60443.1"/>
    <property type="molecule type" value="Genomic_DNA"/>
</dbReference>
<evidence type="ECO:0000256" key="1">
    <source>
        <dbReference type="ARBA" id="ARBA00005410"/>
    </source>
</evidence>
<keyword evidence="2" id="KW-0472">Membrane</keyword>
<name>A0A0B5EAS0_HHV1</name>
<reference evidence="3" key="1">
    <citation type="journal article" date="2015" name="MBio">
        <title>Rapid genome assembly and comparison decode intrastrain variation in human alphaherpesviruses.</title>
        <authorList>
            <person name="Parsons L.R."/>
            <person name="Tafuri Y.R."/>
            <person name="Shreve J.T."/>
            <person name="Bowen C.D."/>
            <person name="Shipley M.M."/>
            <person name="Enquist L.W."/>
            <person name="Szpara M.L."/>
        </authorList>
    </citation>
    <scope>NUCLEOTIDE SEQUENCE</scope>
    <source>
        <strain evidence="3">H166syn</strain>
    </source>
</reference>
<gene>
    <name evidence="3" type="primary">US9</name>
</gene>
<organism evidence="3">
    <name type="scientific">Human herpesvirus 1</name>
    <name type="common">HHV-1</name>
    <name type="synonym">Human herpes simplex virus 1</name>
    <dbReference type="NCBI Taxonomy" id="10298"/>
    <lineage>
        <taxon>Viruses</taxon>
        <taxon>Duplodnaviria</taxon>
        <taxon>Heunggongvirae</taxon>
        <taxon>Peploviricota</taxon>
        <taxon>Herviviricetes</taxon>
        <taxon>Herpesvirales</taxon>
        <taxon>Orthoherpesviridae</taxon>
        <taxon>Alphaherpesvirinae</taxon>
        <taxon>Simplexvirus</taxon>
        <taxon>Simplexvirus humanalpha1</taxon>
    </lineage>
</organism>
<dbReference type="GO" id="GO:0043657">
    <property type="term" value="C:host cell"/>
    <property type="evidence" value="ECO:0007669"/>
    <property type="project" value="GOC"/>
</dbReference>
<protein>
    <submittedName>
        <fullName evidence="3">US9</fullName>
    </submittedName>
</protein>
<evidence type="ECO:0000256" key="2">
    <source>
        <dbReference type="SAM" id="Phobius"/>
    </source>
</evidence>
<proteinExistence type="inferred from homology"/>
<evidence type="ECO:0000313" key="3">
    <source>
        <dbReference type="EMBL" id="AJE60443.1"/>
    </source>
</evidence>
<dbReference type="InterPro" id="IPR009278">
    <property type="entry name" value="Herpes_US9"/>
</dbReference>
<keyword evidence="2" id="KW-1133">Transmembrane helix</keyword>